<comment type="similarity">
    <text evidence="1">Belongs to the 'phage' integrase family.</text>
</comment>
<dbReference type="InterPro" id="IPR050090">
    <property type="entry name" value="Tyrosine_recombinase_XerCD"/>
</dbReference>
<keyword evidence="4" id="KW-0233">DNA recombination</keyword>
<sequence length="610" mass="68233">MANKPQTVNKSRASYTRNHFAALRAYVQRIPASTITRLYFSEDEDGNEATPGWVESFLRRMQAELVELALEHGSSVLADHLKSSAKAHGSARLTAVTLKMVERAALLAVAKPERTHGVGMWFRPLVARRLKDAGIQTLAELVDFCNRRGGSWWRAVPRIGPGRAQWVVSWLRQHEDTIGARVGADVSIDDPFSASERELVTIDTDSGILAPLERVRLPSELSGAGGLNRHASFPYIAAHNDLEAIRAYLHRYREQPKTLRAYTKELERFLLWTVTVRRKPLSSLLADDCEAYRDFLKAPSPAFVGPRQSRASGRWRPFAASELSPESQRYAVRALRAAFSWLVDVRYLAGNPWIAVSDPVVVERENLLKVDRALPADLWARMRGYIDSRCKQDTASHWRSARVALLLAADSGLRREELAGARRERMSPTSYGDGDDVVWQLSIIGKRNKERTVPVSPATIEALAAHWRDRGEDFESSTAGPLLAPIFVPSTERAERKHADGKPLGYHANGINVLMEWVRKRVIKGMPDLTTDEMKLLAGTSTHSFRHTFGTHAAAEDVPLDVVQKILGHASLQTTSIYVQAEKQRMLREAASFYRRPKPDQAAPESCDDS</sequence>
<comment type="caution">
    <text evidence="8">The sequence shown here is derived from an EMBL/GenBank/DDBJ whole genome shotgun (WGS) entry which is preliminary data.</text>
</comment>
<feature type="domain" description="Core-binding (CB)" evidence="7">
    <location>
        <begin position="239"/>
        <end position="343"/>
    </location>
</feature>
<protein>
    <submittedName>
        <fullName evidence="8">Site-specific integrase</fullName>
    </submittedName>
</protein>
<dbReference type="SUPFAM" id="SSF56349">
    <property type="entry name" value="DNA breaking-rejoining enzymes"/>
    <property type="match status" value="1"/>
</dbReference>
<dbReference type="InterPro" id="IPR022169">
    <property type="entry name" value="DUF3701"/>
</dbReference>
<evidence type="ECO:0000313" key="8">
    <source>
        <dbReference type="EMBL" id="GJH29327.1"/>
    </source>
</evidence>
<dbReference type="PANTHER" id="PTHR30349:SF41">
    <property type="entry name" value="INTEGRASE_RECOMBINASE PROTEIN MJ0367-RELATED"/>
    <property type="match status" value="1"/>
</dbReference>
<dbReference type="InterPro" id="IPR002104">
    <property type="entry name" value="Integrase_catalytic"/>
</dbReference>
<evidence type="ECO:0000259" key="6">
    <source>
        <dbReference type="PROSITE" id="PS51898"/>
    </source>
</evidence>
<reference evidence="8" key="1">
    <citation type="submission" date="2022-09" db="EMBL/GenBank/DDBJ databases">
        <title>Isolation and characterization of 3-chlorobenzoate degrading bacteria from soils in Shizuoka.</title>
        <authorList>
            <person name="Ifat A."/>
            <person name="Ogawa N."/>
            <person name="Kimbara K."/>
            <person name="Moriuchi R."/>
            <person name="Dohra H."/>
            <person name="Shintani M."/>
        </authorList>
    </citation>
    <scope>NUCLEOTIDE SEQUENCE</scope>
    <source>
        <strain evidence="8">19CS4-2</strain>
    </source>
</reference>
<dbReference type="Gene3D" id="1.10.150.130">
    <property type="match status" value="1"/>
</dbReference>
<dbReference type="Proteomes" id="UP001055111">
    <property type="component" value="Unassembled WGS sequence"/>
</dbReference>
<accession>A0AA37IGN0</accession>
<evidence type="ECO:0000256" key="5">
    <source>
        <dbReference type="PROSITE-ProRule" id="PRU01248"/>
    </source>
</evidence>
<dbReference type="InterPro" id="IPR044068">
    <property type="entry name" value="CB"/>
</dbReference>
<organism evidence="8 9">
    <name type="scientific">Caballeronia novacaledonica</name>
    <dbReference type="NCBI Taxonomy" id="1544861"/>
    <lineage>
        <taxon>Bacteria</taxon>
        <taxon>Pseudomonadati</taxon>
        <taxon>Pseudomonadota</taxon>
        <taxon>Betaproteobacteria</taxon>
        <taxon>Burkholderiales</taxon>
        <taxon>Burkholderiaceae</taxon>
        <taxon>Caballeronia</taxon>
    </lineage>
</organism>
<dbReference type="InterPro" id="IPR011010">
    <property type="entry name" value="DNA_brk_join_enz"/>
</dbReference>
<evidence type="ECO:0000259" key="7">
    <source>
        <dbReference type="PROSITE" id="PS51900"/>
    </source>
</evidence>
<dbReference type="CDD" id="cd00397">
    <property type="entry name" value="DNA_BRE_C"/>
    <property type="match status" value="1"/>
</dbReference>
<evidence type="ECO:0000313" key="9">
    <source>
        <dbReference type="Proteomes" id="UP001055111"/>
    </source>
</evidence>
<dbReference type="GO" id="GO:0015074">
    <property type="term" value="P:DNA integration"/>
    <property type="evidence" value="ECO:0007669"/>
    <property type="project" value="UniProtKB-KW"/>
</dbReference>
<dbReference type="RefSeq" id="WP_238216586.1">
    <property type="nucleotide sequence ID" value="NZ_BPUS01000022.1"/>
</dbReference>
<dbReference type="GO" id="GO:0006310">
    <property type="term" value="P:DNA recombination"/>
    <property type="evidence" value="ECO:0007669"/>
    <property type="project" value="UniProtKB-KW"/>
</dbReference>
<feature type="domain" description="Tyr recombinase" evidence="6">
    <location>
        <begin position="369"/>
        <end position="591"/>
    </location>
</feature>
<dbReference type="Pfam" id="PF12482">
    <property type="entry name" value="DUF3701"/>
    <property type="match status" value="1"/>
</dbReference>
<dbReference type="PROSITE" id="PS51900">
    <property type="entry name" value="CB"/>
    <property type="match status" value="1"/>
</dbReference>
<gene>
    <name evidence="8" type="ORF">CBA19CS42_32445</name>
</gene>
<keyword evidence="2" id="KW-0229">DNA integration</keyword>
<evidence type="ECO:0000256" key="3">
    <source>
        <dbReference type="ARBA" id="ARBA00023125"/>
    </source>
</evidence>
<dbReference type="AlphaFoldDB" id="A0AA37IGN0"/>
<dbReference type="Pfam" id="PF00589">
    <property type="entry name" value="Phage_integrase"/>
    <property type="match status" value="1"/>
</dbReference>
<dbReference type="InterPro" id="IPR010998">
    <property type="entry name" value="Integrase_recombinase_N"/>
</dbReference>
<proteinExistence type="inferred from homology"/>
<dbReference type="Gene3D" id="1.10.443.10">
    <property type="entry name" value="Intergrase catalytic core"/>
    <property type="match status" value="1"/>
</dbReference>
<dbReference type="PANTHER" id="PTHR30349">
    <property type="entry name" value="PHAGE INTEGRASE-RELATED"/>
    <property type="match status" value="1"/>
</dbReference>
<name>A0AA37IGN0_9BURK</name>
<dbReference type="EMBL" id="BPUS01000022">
    <property type="protein sequence ID" value="GJH29327.1"/>
    <property type="molecule type" value="Genomic_DNA"/>
</dbReference>
<dbReference type="GO" id="GO:0003677">
    <property type="term" value="F:DNA binding"/>
    <property type="evidence" value="ECO:0007669"/>
    <property type="project" value="UniProtKB-UniRule"/>
</dbReference>
<evidence type="ECO:0000256" key="2">
    <source>
        <dbReference type="ARBA" id="ARBA00022908"/>
    </source>
</evidence>
<dbReference type="PROSITE" id="PS51898">
    <property type="entry name" value="TYR_RECOMBINASE"/>
    <property type="match status" value="1"/>
</dbReference>
<dbReference type="InterPro" id="IPR013762">
    <property type="entry name" value="Integrase-like_cat_sf"/>
</dbReference>
<evidence type="ECO:0000256" key="1">
    <source>
        <dbReference type="ARBA" id="ARBA00008857"/>
    </source>
</evidence>
<keyword evidence="3 5" id="KW-0238">DNA-binding</keyword>
<evidence type="ECO:0000256" key="4">
    <source>
        <dbReference type="ARBA" id="ARBA00023172"/>
    </source>
</evidence>